<reference evidence="3 4" key="1">
    <citation type="submission" date="2014-10" db="EMBL/GenBank/DDBJ databases">
        <title>Draft genome of the hookworm Ancylostoma caninum.</title>
        <authorList>
            <person name="Mitreva M."/>
        </authorList>
    </citation>
    <scope>NUCLEOTIDE SEQUENCE [LARGE SCALE GENOMIC DNA]</scope>
    <source>
        <strain evidence="3 4">Baltimore</strain>
    </source>
</reference>
<comment type="caution">
    <text evidence="3">The sequence shown here is derived from an EMBL/GenBank/DDBJ whole genome shotgun (WGS) entry which is preliminary data.</text>
</comment>
<dbReference type="InterPro" id="IPR036880">
    <property type="entry name" value="Kunitz_BPTI_sf"/>
</dbReference>
<evidence type="ECO:0000313" key="3">
    <source>
        <dbReference type="EMBL" id="RCN48843.1"/>
    </source>
</evidence>
<organism evidence="3 4">
    <name type="scientific">Ancylostoma caninum</name>
    <name type="common">Dog hookworm</name>
    <dbReference type="NCBI Taxonomy" id="29170"/>
    <lineage>
        <taxon>Eukaryota</taxon>
        <taxon>Metazoa</taxon>
        <taxon>Ecdysozoa</taxon>
        <taxon>Nematoda</taxon>
        <taxon>Chromadorea</taxon>
        <taxon>Rhabditida</taxon>
        <taxon>Rhabditina</taxon>
        <taxon>Rhabditomorpha</taxon>
        <taxon>Strongyloidea</taxon>
        <taxon>Ancylostomatidae</taxon>
        <taxon>Ancylostomatinae</taxon>
        <taxon>Ancylostoma</taxon>
    </lineage>
</organism>
<feature type="signal peptide" evidence="1">
    <location>
        <begin position="1"/>
        <end position="20"/>
    </location>
</feature>
<evidence type="ECO:0000259" key="2">
    <source>
        <dbReference type="PROSITE" id="PS50279"/>
    </source>
</evidence>
<dbReference type="PROSITE" id="PS50279">
    <property type="entry name" value="BPTI_KUNITZ_2"/>
    <property type="match status" value="1"/>
</dbReference>
<dbReference type="Gene3D" id="4.10.410.10">
    <property type="entry name" value="Pancreatic trypsin inhibitor Kunitz domain"/>
    <property type="match status" value="1"/>
</dbReference>
<dbReference type="AlphaFoldDB" id="A0A368GWV6"/>
<dbReference type="SUPFAM" id="SSF57362">
    <property type="entry name" value="BPTI-like"/>
    <property type="match status" value="1"/>
</dbReference>
<dbReference type="Proteomes" id="UP000252519">
    <property type="component" value="Unassembled WGS sequence"/>
</dbReference>
<dbReference type="PANTHER" id="PTHR47248">
    <property type="entry name" value="PROTEIN CBG06772"/>
    <property type="match status" value="1"/>
</dbReference>
<sequence>MKLLALFLLCLLTATGTMQAMQARCRLPVDEGRPCKKRKGGIRWTFYRPRYICTRMFYRGCDGNKNRFKTEQECKKACRPFNNNI</sequence>
<feature type="chain" id="PRO_5016819294" evidence="1">
    <location>
        <begin position="21"/>
        <end position="85"/>
    </location>
</feature>
<dbReference type="EMBL" id="JOJR01000042">
    <property type="protein sequence ID" value="RCN48843.1"/>
    <property type="molecule type" value="Genomic_DNA"/>
</dbReference>
<dbReference type="InterPro" id="IPR052861">
    <property type="entry name" value="BPTI/Kunitz_domain"/>
</dbReference>
<dbReference type="Pfam" id="PF00014">
    <property type="entry name" value="Kunitz_BPTI"/>
    <property type="match status" value="1"/>
</dbReference>
<dbReference type="PANTHER" id="PTHR47248:SF4">
    <property type="entry name" value="BPTI_KUNITZ INHIBITOR DOMAIN-CONTAINING PROTEIN"/>
    <property type="match status" value="1"/>
</dbReference>
<protein>
    <submittedName>
        <fullName evidence="3">Kunitz/Bovine pancreatic trypsin inhibitor domain protein</fullName>
    </submittedName>
</protein>
<dbReference type="SMART" id="SM00131">
    <property type="entry name" value="KU"/>
    <property type="match status" value="1"/>
</dbReference>
<evidence type="ECO:0000256" key="1">
    <source>
        <dbReference type="SAM" id="SignalP"/>
    </source>
</evidence>
<dbReference type="PRINTS" id="PR00759">
    <property type="entry name" value="BASICPTASE"/>
</dbReference>
<keyword evidence="4" id="KW-1185">Reference proteome</keyword>
<keyword evidence="1" id="KW-0732">Signal</keyword>
<feature type="domain" description="BPTI/Kunitz inhibitor" evidence="2">
    <location>
        <begin position="25"/>
        <end position="78"/>
    </location>
</feature>
<dbReference type="STRING" id="29170.A0A368GWV6"/>
<dbReference type="InterPro" id="IPR002223">
    <property type="entry name" value="Kunitz_BPTI"/>
</dbReference>
<dbReference type="GO" id="GO:0004867">
    <property type="term" value="F:serine-type endopeptidase inhibitor activity"/>
    <property type="evidence" value="ECO:0007669"/>
    <property type="project" value="InterPro"/>
</dbReference>
<evidence type="ECO:0000313" key="4">
    <source>
        <dbReference type="Proteomes" id="UP000252519"/>
    </source>
</evidence>
<dbReference type="OrthoDB" id="196393at2759"/>
<gene>
    <name evidence="3" type="ORF">ANCCAN_05126</name>
</gene>
<proteinExistence type="predicted"/>
<accession>A0A368GWV6</accession>
<name>A0A368GWV6_ANCCA</name>